<dbReference type="OrthoDB" id="5419659at2"/>
<keyword evidence="3" id="KW-1185">Reference proteome</keyword>
<dbReference type="AlphaFoldDB" id="A0A5Q2N256"/>
<evidence type="ECO:0000259" key="1">
    <source>
        <dbReference type="PROSITE" id="PS50943"/>
    </source>
</evidence>
<feature type="domain" description="HTH cro/C1-type" evidence="1">
    <location>
        <begin position="3"/>
        <end position="57"/>
    </location>
</feature>
<protein>
    <submittedName>
        <fullName evidence="2">Putative XRE family transcriptional regulator</fullName>
    </submittedName>
</protein>
<dbReference type="EMBL" id="CP045875">
    <property type="protein sequence ID" value="QGG47372.1"/>
    <property type="molecule type" value="Genomic_DNA"/>
</dbReference>
<dbReference type="SMART" id="SM00530">
    <property type="entry name" value="HTH_XRE"/>
    <property type="match status" value="1"/>
</dbReference>
<dbReference type="CDD" id="cd00093">
    <property type="entry name" value="HTH_XRE"/>
    <property type="match status" value="1"/>
</dbReference>
<dbReference type="Proteomes" id="UP000366051">
    <property type="component" value="Chromosome"/>
</dbReference>
<dbReference type="SUPFAM" id="SSF47413">
    <property type="entry name" value="lambda repressor-like DNA-binding domains"/>
    <property type="match status" value="1"/>
</dbReference>
<proteinExistence type="predicted"/>
<sequence>MTLSDVRRKSGKTVNDVANETKISIERLIAFEEGRRKPTDKEATLLAKCFNVKISLIREVIEKDEKSLKLLMNSVVMHGNVPSADNYGRETMDAFVLLINDLWPMIDKSVTFYIGRSDEISVEMRIKEWKQQLRNILTEGNRDHCLTRKSFPFTTYGFDNPSTCWVELYDCDETVDGIHTVVLDGMNGTSVTQGAETFIRDLIEIILKSKGWASGSMLKNDEKSEKYLFDTTDMNVRFLQRIYIDKEEKFQEIKIKEGEALFLPSELKLKPFIDDEVYRTYRIMKRARDLPEPSFRGQDDYRCKGDRCGNCPMSTGIPPDEQNGCSYCRGIAKAWLVREWLLEKFSDEEIRSIRTYDQLFKKHNQIADELKDSFCGGNEKNAKLTYYHSYIFGNYGGSDNLVVSESGYTNGRHRTKIAQALDLVVPVHWETKEKMNGELIE</sequence>
<reference evidence="3" key="1">
    <citation type="submission" date="2019-11" db="EMBL/GenBank/DDBJ databases">
        <title>Genome sequence of Heliorestis convoluta strain HH, an alkaliphilic and minimalistic phototrophic bacterium from a soda lake in Egypt.</title>
        <authorList>
            <person name="Dewey E.D."/>
            <person name="Stokes L.M."/>
            <person name="Burchell B.M."/>
            <person name="Shaffer K.N."/>
            <person name="Huntington A.M."/>
            <person name="Baker J.M."/>
            <person name="Nadendla S."/>
            <person name="Giglio M.G."/>
            <person name="Touchman J.W."/>
            <person name="Blankenship R.E."/>
            <person name="Madigan M.T."/>
            <person name="Sattley W.M."/>
        </authorList>
    </citation>
    <scope>NUCLEOTIDE SEQUENCE [LARGE SCALE GENOMIC DNA]</scope>
    <source>
        <strain evidence="3">HH</strain>
    </source>
</reference>
<organism evidence="2 3">
    <name type="scientific">Heliorestis convoluta</name>
    <dbReference type="NCBI Taxonomy" id="356322"/>
    <lineage>
        <taxon>Bacteria</taxon>
        <taxon>Bacillati</taxon>
        <taxon>Bacillota</taxon>
        <taxon>Clostridia</taxon>
        <taxon>Eubacteriales</taxon>
        <taxon>Heliobacteriaceae</taxon>
        <taxon>Heliorestis</taxon>
    </lineage>
</organism>
<gene>
    <name evidence="2" type="ORF">FTV88_1225</name>
</gene>
<dbReference type="RefSeq" id="WP_153724768.1">
    <property type="nucleotide sequence ID" value="NZ_CP045875.1"/>
</dbReference>
<evidence type="ECO:0000313" key="3">
    <source>
        <dbReference type="Proteomes" id="UP000366051"/>
    </source>
</evidence>
<dbReference type="Pfam" id="PF01381">
    <property type="entry name" value="HTH_3"/>
    <property type="match status" value="1"/>
</dbReference>
<dbReference type="Gene3D" id="1.10.260.40">
    <property type="entry name" value="lambda repressor-like DNA-binding domains"/>
    <property type="match status" value="1"/>
</dbReference>
<accession>A0A5Q2N256</accession>
<dbReference type="InterPro" id="IPR001387">
    <property type="entry name" value="Cro/C1-type_HTH"/>
</dbReference>
<dbReference type="GO" id="GO:0003677">
    <property type="term" value="F:DNA binding"/>
    <property type="evidence" value="ECO:0007669"/>
    <property type="project" value="InterPro"/>
</dbReference>
<dbReference type="PROSITE" id="PS50943">
    <property type="entry name" value="HTH_CROC1"/>
    <property type="match status" value="1"/>
</dbReference>
<name>A0A5Q2N256_9FIRM</name>
<dbReference type="InterPro" id="IPR010982">
    <property type="entry name" value="Lambda_DNA-bd_dom_sf"/>
</dbReference>
<evidence type="ECO:0000313" key="2">
    <source>
        <dbReference type="EMBL" id="QGG47372.1"/>
    </source>
</evidence>
<dbReference type="KEGG" id="hcv:FTV88_1225"/>